<evidence type="ECO:0000256" key="1">
    <source>
        <dbReference type="ARBA" id="ARBA00004651"/>
    </source>
</evidence>
<feature type="transmembrane region" description="Helical" evidence="6">
    <location>
        <begin position="140"/>
        <end position="163"/>
    </location>
</feature>
<organism evidence="7 8">
    <name type="scientific">Oceaniradius stylonematis</name>
    <dbReference type="NCBI Taxonomy" id="2184161"/>
    <lineage>
        <taxon>Bacteria</taxon>
        <taxon>Pseudomonadati</taxon>
        <taxon>Pseudomonadota</taxon>
        <taxon>Alphaproteobacteria</taxon>
        <taxon>Hyphomicrobiales</taxon>
        <taxon>Ahrensiaceae</taxon>
        <taxon>Oceaniradius</taxon>
    </lineage>
</organism>
<accession>A0A3A8ALJ5</accession>
<dbReference type="NCBIfam" id="TIGR03408">
    <property type="entry name" value="urea_trans_UrtC"/>
    <property type="match status" value="1"/>
</dbReference>
<dbReference type="Proteomes" id="UP000246132">
    <property type="component" value="Unassembled WGS sequence"/>
</dbReference>
<name>A0A3A8ALJ5_9HYPH</name>
<feature type="transmembrane region" description="Helical" evidence="6">
    <location>
        <begin position="267"/>
        <end position="287"/>
    </location>
</feature>
<keyword evidence="4 6" id="KW-1133">Transmembrane helix</keyword>
<keyword evidence="3 6" id="KW-0812">Transmembrane</keyword>
<keyword evidence="5 6" id="KW-0472">Membrane</keyword>
<dbReference type="AlphaFoldDB" id="A0A3A8ALJ5"/>
<dbReference type="GO" id="GO:0005886">
    <property type="term" value="C:plasma membrane"/>
    <property type="evidence" value="ECO:0007669"/>
    <property type="project" value="UniProtKB-SubCell"/>
</dbReference>
<dbReference type="GO" id="GO:0015658">
    <property type="term" value="F:branched-chain amino acid transmembrane transporter activity"/>
    <property type="evidence" value="ECO:0007669"/>
    <property type="project" value="InterPro"/>
</dbReference>
<dbReference type="InterPro" id="IPR001851">
    <property type="entry name" value="ABC_transp_permease"/>
</dbReference>
<gene>
    <name evidence="7" type="primary">urtC</name>
    <name evidence="7" type="ORF">DEM25_010920</name>
</gene>
<dbReference type="CDD" id="cd06581">
    <property type="entry name" value="TM_PBP1_LivM_like"/>
    <property type="match status" value="1"/>
</dbReference>
<evidence type="ECO:0000313" key="7">
    <source>
        <dbReference type="EMBL" id="RKF06773.1"/>
    </source>
</evidence>
<feature type="transmembrane region" description="Helical" evidence="6">
    <location>
        <begin position="170"/>
        <end position="188"/>
    </location>
</feature>
<evidence type="ECO:0000256" key="3">
    <source>
        <dbReference type="ARBA" id="ARBA00022692"/>
    </source>
</evidence>
<evidence type="ECO:0000313" key="8">
    <source>
        <dbReference type="Proteomes" id="UP000246132"/>
    </source>
</evidence>
<keyword evidence="2" id="KW-1003">Cell membrane</keyword>
<dbReference type="InterPro" id="IPR043428">
    <property type="entry name" value="LivM-like"/>
</dbReference>
<keyword evidence="8" id="KW-1185">Reference proteome</keyword>
<comment type="caution">
    <text evidence="7">The sequence shown here is derived from an EMBL/GenBank/DDBJ whole genome shotgun (WGS) entry which is preliminary data.</text>
</comment>
<feature type="transmembrane region" description="Helical" evidence="6">
    <location>
        <begin position="220"/>
        <end position="240"/>
    </location>
</feature>
<feature type="transmembrane region" description="Helical" evidence="6">
    <location>
        <begin position="71"/>
        <end position="90"/>
    </location>
</feature>
<evidence type="ECO:0000256" key="4">
    <source>
        <dbReference type="ARBA" id="ARBA00022989"/>
    </source>
</evidence>
<sequence length="408" mass="43628">MERTFLLRHPSVMVFIALLALFTVGATILSEGFGVGLISTSFVKTLGKTLCLCLIAIAMDLVWGYCGILSLGHFAFFGLGGYMIGMWLMYERTKSIVVEQLGAAQLPPTPEEVREAIGSQIFGVVGGSEIPAIWMFADSLIIQIALVVLVPGLLALVFGWLAFRSRVTGVYLSILTQAMTLALSLYLFQNDSGLRGNNGLSGLQNIPGAENLSQDVISVWFLWASAFALGAGYLFAAWMVSGKFGNVVRGIRDDEARVRFLGYNVEAYKLVVFTVTAVIAGIAGALYYPQAGIINPAEIAPIASIYLAVWVAIGGRGRLYGAVIGAALVSLVSTWFTSGQVPDIPLGFYTIEWVDWWLVLLGFGFVLVTLFAPQGLGGLVDALVRNRQAIAAPPPTPAKSAEKASEAA</sequence>
<evidence type="ECO:0000256" key="6">
    <source>
        <dbReference type="SAM" id="Phobius"/>
    </source>
</evidence>
<feature type="transmembrane region" description="Helical" evidence="6">
    <location>
        <begin position="12"/>
        <end position="39"/>
    </location>
</feature>
<dbReference type="OrthoDB" id="9034298at2"/>
<comment type="subcellular location">
    <subcellularLocation>
        <location evidence="1">Cell membrane</location>
        <topology evidence="1">Multi-pass membrane protein</topology>
    </subcellularLocation>
</comment>
<dbReference type="Pfam" id="PF02653">
    <property type="entry name" value="BPD_transp_2"/>
    <property type="match status" value="1"/>
</dbReference>
<protein>
    <submittedName>
        <fullName evidence="7">Urea ABC transporter permease subunit UrtC</fullName>
    </submittedName>
</protein>
<dbReference type="PANTHER" id="PTHR30482:SF4">
    <property type="entry name" value="SLR1201 PROTEIN"/>
    <property type="match status" value="1"/>
</dbReference>
<dbReference type="InterPro" id="IPR017778">
    <property type="entry name" value="ABC_transptr_urea_perm_UrtC"/>
</dbReference>
<evidence type="ECO:0000256" key="2">
    <source>
        <dbReference type="ARBA" id="ARBA00022475"/>
    </source>
</evidence>
<feature type="transmembrane region" description="Helical" evidence="6">
    <location>
        <begin position="293"/>
        <end position="312"/>
    </location>
</feature>
<reference evidence="7 8" key="1">
    <citation type="journal article" date="2018" name="Int. J. Syst. Bacteriol.">
        <title>Oceaniradius stylonemae gen. nov., sp. nov., isolated from a red alga, Stylonema cornu-cervi.</title>
        <authorList>
            <person name="Jeong S."/>
        </authorList>
    </citation>
    <scope>NUCLEOTIDE SEQUENCE [LARGE SCALE GENOMIC DNA]</scope>
    <source>
        <strain evidence="7 8">StC1</strain>
    </source>
</reference>
<dbReference type="EMBL" id="QFWV02000006">
    <property type="protein sequence ID" value="RKF06773.1"/>
    <property type="molecule type" value="Genomic_DNA"/>
</dbReference>
<evidence type="ECO:0000256" key="5">
    <source>
        <dbReference type="ARBA" id="ARBA00023136"/>
    </source>
</evidence>
<feature type="transmembrane region" description="Helical" evidence="6">
    <location>
        <begin position="319"/>
        <end position="336"/>
    </location>
</feature>
<dbReference type="PANTHER" id="PTHR30482">
    <property type="entry name" value="HIGH-AFFINITY BRANCHED-CHAIN AMINO ACID TRANSPORT SYSTEM PERMEASE"/>
    <property type="match status" value="1"/>
</dbReference>
<proteinExistence type="predicted"/>
<feature type="transmembrane region" description="Helical" evidence="6">
    <location>
        <begin position="356"/>
        <end position="380"/>
    </location>
</feature>